<keyword evidence="1" id="KW-1133">Transmembrane helix</keyword>
<gene>
    <name evidence="2" type="ORF">HUK38_07645</name>
</gene>
<feature type="transmembrane region" description="Helical" evidence="1">
    <location>
        <begin position="35"/>
        <end position="53"/>
    </location>
</feature>
<accession>A0A839HJD5</accession>
<sequence>MYQDVNDLDSRSRLLIGLGLAAAIAATRGQYFAPLAHHLPDATLAAFFLGGVYLQQRRGFVALCVLTTVLDLIAMTWGGVSSHCFTFAYWLLIPTYGAVWASGRWYAAHHTPTSATLPLLAGAALLGGITAEVISSGGFYVFSGYFDTFSGGELLNRFAEYMPATLWQLLAYVGIGALVHLSLSRVADSHQQRL</sequence>
<name>A0A839HJD5_9GAMM</name>
<feature type="transmembrane region" description="Helical" evidence="1">
    <location>
        <begin position="12"/>
        <end position="29"/>
    </location>
</feature>
<reference evidence="2 3" key="1">
    <citation type="journal article" date="2020" name="Arch. Microbiol.">
        <title>The genome sequence of the giant phototrophic gammaproteobacterium Thiospirillum jenense gives insight into its physiological properties and phylogenetic relationships.</title>
        <authorList>
            <person name="Imhoff J.F."/>
            <person name="Meyer T.E."/>
            <person name="Kyndt J.A."/>
        </authorList>
    </citation>
    <scope>NUCLEOTIDE SEQUENCE [LARGE SCALE GENOMIC DNA]</scope>
    <source>
        <strain evidence="2 3">DSM 216</strain>
    </source>
</reference>
<evidence type="ECO:0000313" key="3">
    <source>
        <dbReference type="Proteomes" id="UP000548632"/>
    </source>
</evidence>
<evidence type="ECO:0000256" key="1">
    <source>
        <dbReference type="SAM" id="Phobius"/>
    </source>
</evidence>
<protein>
    <submittedName>
        <fullName evidence="2">Uncharacterized protein</fullName>
    </submittedName>
</protein>
<feature type="transmembrane region" description="Helical" evidence="1">
    <location>
        <begin position="60"/>
        <end position="80"/>
    </location>
</feature>
<feature type="transmembrane region" description="Helical" evidence="1">
    <location>
        <begin position="166"/>
        <end position="183"/>
    </location>
</feature>
<dbReference type="EMBL" id="JABVCQ010000013">
    <property type="protein sequence ID" value="MBB1126102.1"/>
    <property type="molecule type" value="Genomic_DNA"/>
</dbReference>
<comment type="caution">
    <text evidence="2">The sequence shown here is derived from an EMBL/GenBank/DDBJ whole genome shotgun (WGS) entry which is preliminary data.</text>
</comment>
<feature type="transmembrane region" description="Helical" evidence="1">
    <location>
        <begin position="119"/>
        <end position="146"/>
    </location>
</feature>
<dbReference type="AlphaFoldDB" id="A0A839HJD5"/>
<evidence type="ECO:0000313" key="2">
    <source>
        <dbReference type="EMBL" id="MBB1126102.1"/>
    </source>
</evidence>
<dbReference type="RefSeq" id="WP_182583724.1">
    <property type="nucleotide sequence ID" value="NZ_JABVCQ010000013.1"/>
</dbReference>
<keyword evidence="1" id="KW-0472">Membrane</keyword>
<keyword evidence="3" id="KW-1185">Reference proteome</keyword>
<organism evidence="2 3">
    <name type="scientific">Thiospirillum jenense</name>
    <dbReference type="NCBI Taxonomy" id="1653858"/>
    <lineage>
        <taxon>Bacteria</taxon>
        <taxon>Pseudomonadati</taxon>
        <taxon>Pseudomonadota</taxon>
        <taxon>Gammaproteobacteria</taxon>
        <taxon>Chromatiales</taxon>
        <taxon>Chromatiaceae</taxon>
        <taxon>Thiospirillum</taxon>
    </lineage>
</organism>
<dbReference type="Proteomes" id="UP000548632">
    <property type="component" value="Unassembled WGS sequence"/>
</dbReference>
<proteinExistence type="predicted"/>
<feature type="transmembrane region" description="Helical" evidence="1">
    <location>
        <begin position="86"/>
        <end position="107"/>
    </location>
</feature>
<keyword evidence="1" id="KW-0812">Transmembrane</keyword>